<comment type="caution">
    <text evidence="6">The sequence shown here is derived from an EMBL/GenBank/DDBJ whole genome shotgun (WGS) entry which is preliminary data.</text>
</comment>
<dbReference type="AlphaFoldDB" id="A0A366M0X0"/>
<keyword evidence="1" id="KW-0805">Transcription regulation</keyword>
<dbReference type="PROSITE" id="PS50977">
    <property type="entry name" value="HTH_TETR_2"/>
    <property type="match status" value="1"/>
</dbReference>
<dbReference type="PANTHER" id="PTHR30055:SF234">
    <property type="entry name" value="HTH-TYPE TRANSCRIPTIONAL REGULATOR BETI"/>
    <property type="match status" value="1"/>
</dbReference>
<dbReference type="InterPro" id="IPR036271">
    <property type="entry name" value="Tet_transcr_reg_TetR-rel_C_sf"/>
</dbReference>
<dbReference type="Proteomes" id="UP000253303">
    <property type="component" value="Unassembled WGS sequence"/>
</dbReference>
<dbReference type="InterPro" id="IPR050109">
    <property type="entry name" value="HTH-type_TetR-like_transc_reg"/>
</dbReference>
<dbReference type="EMBL" id="QMEY01000004">
    <property type="protein sequence ID" value="RBQ19836.1"/>
    <property type="molecule type" value="Genomic_DNA"/>
</dbReference>
<dbReference type="GO" id="GO:0003700">
    <property type="term" value="F:DNA-binding transcription factor activity"/>
    <property type="evidence" value="ECO:0007669"/>
    <property type="project" value="TreeGrafter"/>
</dbReference>
<keyword evidence="3" id="KW-0804">Transcription</keyword>
<gene>
    <name evidence="6" type="ORF">DP939_14100</name>
</gene>
<feature type="DNA-binding region" description="H-T-H motif" evidence="4">
    <location>
        <begin position="59"/>
        <end position="78"/>
    </location>
</feature>
<dbReference type="PRINTS" id="PR00455">
    <property type="entry name" value="HTHTETR"/>
</dbReference>
<dbReference type="PANTHER" id="PTHR30055">
    <property type="entry name" value="HTH-TYPE TRANSCRIPTIONAL REGULATOR RUTR"/>
    <property type="match status" value="1"/>
</dbReference>
<dbReference type="InterPro" id="IPR001647">
    <property type="entry name" value="HTH_TetR"/>
</dbReference>
<name>A0A366M0X0_9ACTN</name>
<dbReference type="Gene3D" id="1.10.357.10">
    <property type="entry name" value="Tetracycline Repressor, domain 2"/>
    <property type="match status" value="1"/>
</dbReference>
<evidence type="ECO:0000256" key="1">
    <source>
        <dbReference type="ARBA" id="ARBA00023015"/>
    </source>
</evidence>
<evidence type="ECO:0000256" key="4">
    <source>
        <dbReference type="PROSITE-ProRule" id="PRU00335"/>
    </source>
</evidence>
<keyword evidence="2 4" id="KW-0238">DNA-binding</keyword>
<protein>
    <submittedName>
        <fullName evidence="6">TetR/AcrR family transcriptional regulator</fullName>
    </submittedName>
</protein>
<evidence type="ECO:0000313" key="6">
    <source>
        <dbReference type="EMBL" id="RBQ19836.1"/>
    </source>
</evidence>
<evidence type="ECO:0000259" key="5">
    <source>
        <dbReference type="PROSITE" id="PS50977"/>
    </source>
</evidence>
<sequence length="230" mass="25955">MNLNSDSVNLNPVSALRYGRVKMEMINRPQRQSRSLATEAALKSAARRVFAAKGYFNTKITDITTEAGRSAGSFYTYFPNKEALLEALARDFLEDLEARQQRTADRAPELSYDHLRAHVAQYWHSYREHLPEMVAIFQASMADQAFFARWRKLRDVEFDELREITAILERHSVGNVAPGVMASAALSTLEFFCYIWQAAGGDPPGTRLPDDQAIDTLTTLLLHGMRGAPR</sequence>
<evidence type="ECO:0000313" key="7">
    <source>
        <dbReference type="Proteomes" id="UP000253303"/>
    </source>
</evidence>
<reference evidence="6 7" key="1">
    <citation type="submission" date="2018-06" db="EMBL/GenBank/DDBJ databases">
        <title>Sphaerisporangium craniellae sp. nov., isolated from a marine sponge in the South China Sea.</title>
        <authorList>
            <person name="Li L."/>
        </authorList>
    </citation>
    <scope>NUCLEOTIDE SEQUENCE [LARGE SCALE GENOMIC DNA]</scope>
    <source>
        <strain evidence="6 7">LHW63015</strain>
    </source>
</reference>
<dbReference type="Gene3D" id="1.10.10.60">
    <property type="entry name" value="Homeodomain-like"/>
    <property type="match status" value="1"/>
</dbReference>
<accession>A0A366M0X0</accession>
<dbReference type="Pfam" id="PF00440">
    <property type="entry name" value="TetR_N"/>
    <property type="match status" value="1"/>
</dbReference>
<evidence type="ECO:0000256" key="3">
    <source>
        <dbReference type="ARBA" id="ARBA00023163"/>
    </source>
</evidence>
<dbReference type="GO" id="GO:0000976">
    <property type="term" value="F:transcription cis-regulatory region binding"/>
    <property type="evidence" value="ECO:0007669"/>
    <property type="project" value="TreeGrafter"/>
</dbReference>
<proteinExistence type="predicted"/>
<dbReference type="InterPro" id="IPR009057">
    <property type="entry name" value="Homeodomain-like_sf"/>
</dbReference>
<feature type="domain" description="HTH tetR-type" evidence="5">
    <location>
        <begin position="36"/>
        <end position="96"/>
    </location>
</feature>
<keyword evidence="7" id="KW-1185">Reference proteome</keyword>
<dbReference type="SUPFAM" id="SSF48498">
    <property type="entry name" value="Tetracyclin repressor-like, C-terminal domain"/>
    <property type="match status" value="1"/>
</dbReference>
<evidence type="ECO:0000256" key="2">
    <source>
        <dbReference type="ARBA" id="ARBA00023125"/>
    </source>
</evidence>
<organism evidence="6 7">
    <name type="scientific">Spongiactinospora rosea</name>
    <dbReference type="NCBI Taxonomy" id="2248750"/>
    <lineage>
        <taxon>Bacteria</taxon>
        <taxon>Bacillati</taxon>
        <taxon>Actinomycetota</taxon>
        <taxon>Actinomycetes</taxon>
        <taxon>Streptosporangiales</taxon>
        <taxon>Streptosporangiaceae</taxon>
        <taxon>Spongiactinospora</taxon>
    </lineage>
</organism>
<dbReference type="SUPFAM" id="SSF46689">
    <property type="entry name" value="Homeodomain-like"/>
    <property type="match status" value="1"/>
</dbReference>